<keyword evidence="1" id="KW-0378">Hydrolase</keyword>
<dbReference type="InterPro" id="IPR003615">
    <property type="entry name" value="HNH_nuc"/>
</dbReference>
<protein>
    <submittedName>
        <fullName evidence="1">HNH endonuclease</fullName>
    </submittedName>
</protein>
<name>A0ABX0GTK8_9ACTN</name>
<proteinExistence type="predicted"/>
<keyword evidence="1" id="KW-0255">Endonuclease</keyword>
<dbReference type="Gene3D" id="1.10.30.50">
    <property type="match status" value="1"/>
</dbReference>
<organism evidence="1 2">
    <name type="scientific">Motilibacter deserti</name>
    <dbReference type="NCBI Taxonomy" id="2714956"/>
    <lineage>
        <taxon>Bacteria</taxon>
        <taxon>Bacillati</taxon>
        <taxon>Actinomycetota</taxon>
        <taxon>Actinomycetes</taxon>
        <taxon>Motilibacterales</taxon>
        <taxon>Motilibacteraceae</taxon>
        <taxon>Motilibacter</taxon>
    </lineage>
</organism>
<keyword evidence="2" id="KW-1185">Reference proteome</keyword>
<accession>A0ABX0GTK8</accession>
<evidence type="ECO:0000313" key="2">
    <source>
        <dbReference type="Proteomes" id="UP000800981"/>
    </source>
</evidence>
<dbReference type="CDD" id="cd00085">
    <property type="entry name" value="HNHc"/>
    <property type="match status" value="1"/>
</dbReference>
<dbReference type="RefSeq" id="WP_166277305.1">
    <property type="nucleotide sequence ID" value="NZ_JAANNP010000001.1"/>
</dbReference>
<reference evidence="1 2" key="1">
    <citation type="submission" date="2020-03" db="EMBL/GenBank/DDBJ databases">
        <title>Two novel Motilibacter sp.</title>
        <authorList>
            <person name="Liu S."/>
        </authorList>
    </citation>
    <scope>NUCLEOTIDE SEQUENCE [LARGE SCALE GENOMIC DNA]</scope>
    <source>
        <strain evidence="1 2">E257</strain>
    </source>
</reference>
<dbReference type="GO" id="GO:0004519">
    <property type="term" value="F:endonuclease activity"/>
    <property type="evidence" value="ECO:0007669"/>
    <property type="project" value="UniProtKB-KW"/>
</dbReference>
<dbReference type="EMBL" id="JAANNP010000001">
    <property type="protein sequence ID" value="NHC12663.1"/>
    <property type="molecule type" value="Genomic_DNA"/>
</dbReference>
<comment type="caution">
    <text evidence="1">The sequence shown here is derived from an EMBL/GenBank/DDBJ whole genome shotgun (WGS) entry which is preliminary data.</text>
</comment>
<evidence type="ECO:0000313" key="1">
    <source>
        <dbReference type="EMBL" id="NHC12663.1"/>
    </source>
</evidence>
<sequence length="281" mass="32189">MAGHPLPAPGSSELRELLARDEARLLYKSLHRRECSTGRLSRAQLDLWHRNAVDGQPPLENLLEDLERVFRLEWRGDPQASESTVALVGWAQRPRTTQTDALDVQPISLRVRAQVLESKRCSQCGRTPDDHGVVLSVERMLPISWGGSANIENLHALCEECAVGRWQYLETFAAHADAIRVAVTYDEPQRRIGELLRTVHPKWIRSDVLGVVASAKEYQEDWQRRLRDLRFLGWDYEVQKTGQEGVRVWSYYRLTKSAPWPANIPQAIKDEEALRKAKRRG</sequence>
<dbReference type="Proteomes" id="UP000800981">
    <property type="component" value="Unassembled WGS sequence"/>
</dbReference>
<gene>
    <name evidence="1" type="ORF">G9H71_02560</name>
</gene>
<keyword evidence="1" id="KW-0540">Nuclease</keyword>